<evidence type="ECO:0000313" key="1">
    <source>
        <dbReference type="EMBL" id="KAL1545880.1"/>
    </source>
</evidence>
<proteinExistence type="predicted"/>
<reference evidence="1 2" key="1">
    <citation type="submission" date="2024-06" db="EMBL/GenBank/DDBJ databases">
        <title>A chromosome level genome sequence of Diviner's sage (Salvia divinorum).</title>
        <authorList>
            <person name="Ford S.A."/>
            <person name="Ro D.-K."/>
            <person name="Ness R.W."/>
            <person name="Phillips M.A."/>
        </authorList>
    </citation>
    <scope>NUCLEOTIDE SEQUENCE [LARGE SCALE GENOMIC DNA]</scope>
    <source>
        <strain evidence="1">SAF-2024a</strain>
        <tissue evidence="1">Leaf</tissue>
    </source>
</reference>
<dbReference type="Proteomes" id="UP001567538">
    <property type="component" value="Unassembled WGS sequence"/>
</dbReference>
<comment type="caution">
    <text evidence="1">The sequence shown here is derived from an EMBL/GenBank/DDBJ whole genome shotgun (WGS) entry which is preliminary data.</text>
</comment>
<dbReference type="AlphaFoldDB" id="A0ABD1GP20"/>
<evidence type="ECO:0000313" key="2">
    <source>
        <dbReference type="Proteomes" id="UP001567538"/>
    </source>
</evidence>
<keyword evidence="2" id="KW-1185">Reference proteome</keyword>
<protein>
    <submittedName>
        <fullName evidence="1">Protein REVEILLE 8-like isoform X3</fullName>
    </submittedName>
</protein>
<organism evidence="1 2">
    <name type="scientific">Salvia divinorum</name>
    <name type="common">Maria pastora</name>
    <name type="synonym">Diviner's sage</name>
    <dbReference type="NCBI Taxonomy" id="28513"/>
    <lineage>
        <taxon>Eukaryota</taxon>
        <taxon>Viridiplantae</taxon>
        <taxon>Streptophyta</taxon>
        <taxon>Embryophyta</taxon>
        <taxon>Tracheophyta</taxon>
        <taxon>Spermatophyta</taxon>
        <taxon>Magnoliopsida</taxon>
        <taxon>eudicotyledons</taxon>
        <taxon>Gunneridae</taxon>
        <taxon>Pentapetalae</taxon>
        <taxon>asterids</taxon>
        <taxon>lamiids</taxon>
        <taxon>Lamiales</taxon>
        <taxon>Lamiaceae</taxon>
        <taxon>Nepetoideae</taxon>
        <taxon>Mentheae</taxon>
        <taxon>Salviinae</taxon>
        <taxon>Salvia</taxon>
        <taxon>Salvia subgen. Calosphace</taxon>
    </lineage>
</organism>
<dbReference type="EMBL" id="JBEAFC010000008">
    <property type="protein sequence ID" value="KAL1545880.1"/>
    <property type="molecule type" value="Genomic_DNA"/>
</dbReference>
<accession>A0ABD1GP20</accession>
<name>A0ABD1GP20_SALDI</name>
<gene>
    <name evidence="1" type="ORF">AAHA92_22556</name>
</gene>
<sequence length="101" mass="11429">MNSNPPPSQLSAASAKKVWKPYTVTKSVDSWTEGEDVKFLEALHLFRKAPKNAHRYPTWEEALVLVNNEVSVCMPSENEYNYLGVEGLVIDEKSDLKFVQS</sequence>